<evidence type="ECO:0000256" key="3">
    <source>
        <dbReference type="ARBA" id="ARBA00022692"/>
    </source>
</evidence>
<feature type="transmembrane region" description="Helical" evidence="8">
    <location>
        <begin position="106"/>
        <end position="124"/>
    </location>
</feature>
<evidence type="ECO:0000256" key="7">
    <source>
        <dbReference type="ARBA" id="ARBA00023211"/>
    </source>
</evidence>
<dbReference type="RefSeq" id="WP_034355730.1">
    <property type="nucleotide sequence ID" value="NZ_JRPR02000006.1"/>
</dbReference>
<comment type="function">
    <text evidence="8">Probably functions as a manganese efflux pump.</text>
</comment>
<evidence type="ECO:0000256" key="6">
    <source>
        <dbReference type="ARBA" id="ARBA00023136"/>
    </source>
</evidence>
<dbReference type="Proteomes" id="UP000029733">
    <property type="component" value="Unassembled WGS sequence"/>
</dbReference>
<keyword evidence="2 8" id="KW-1003">Cell membrane</keyword>
<dbReference type="GO" id="GO:0005384">
    <property type="term" value="F:manganese ion transmembrane transporter activity"/>
    <property type="evidence" value="ECO:0007669"/>
    <property type="project" value="UniProtKB-UniRule"/>
</dbReference>
<keyword evidence="5 8" id="KW-0406">Ion transport</keyword>
<name>A0A4U8T8P6_9HELI</name>
<evidence type="ECO:0000313" key="10">
    <source>
        <dbReference type="Proteomes" id="UP000029733"/>
    </source>
</evidence>
<organism evidence="9 10">
    <name type="scientific">Helicobacter jaachi</name>
    <dbReference type="NCBI Taxonomy" id="1677920"/>
    <lineage>
        <taxon>Bacteria</taxon>
        <taxon>Pseudomonadati</taxon>
        <taxon>Campylobacterota</taxon>
        <taxon>Epsilonproteobacteria</taxon>
        <taxon>Campylobacterales</taxon>
        <taxon>Helicobacteraceae</taxon>
        <taxon>Helicobacter</taxon>
    </lineage>
</organism>
<keyword evidence="6 8" id="KW-0472">Membrane</keyword>
<accession>A0A4U8T8P6</accession>
<dbReference type="PANTHER" id="PTHR35529">
    <property type="entry name" value="MANGANESE EFFLUX PUMP MNTP-RELATED"/>
    <property type="match status" value="1"/>
</dbReference>
<comment type="subcellular location">
    <subcellularLocation>
        <location evidence="8">Cell membrane</location>
        <topology evidence="8">Multi-pass membrane protein</topology>
    </subcellularLocation>
</comment>
<keyword evidence="3 8" id="KW-0812">Transmembrane</keyword>
<evidence type="ECO:0000313" key="9">
    <source>
        <dbReference type="EMBL" id="TLD96086.1"/>
    </source>
</evidence>
<dbReference type="OrthoDB" id="9811590at2"/>
<dbReference type="HAMAP" id="MF_01521">
    <property type="entry name" value="MntP_pump"/>
    <property type="match status" value="1"/>
</dbReference>
<comment type="similarity">
    <text evidence="8">Belongs to the MntP (TC 9.B.29) family.</text>
</comment>
<keyword evidence="1 8" id="KW-0813">Transport</keyword>
<reference evidence="9 10" key="1">
    <citation type="journal article" date="2014" name="Genome Announc.">
        <title>Draft genome sequences of eight enterohepatic helicobacter species isolated from both laboratory and wild rodents.</title>
        <authorList>
            <person name="Sheh A."/>
            <person name="Shen Z."/>
            <person name="Fox J.G."/>
        </authorList>
    </citation>
    <scope>NUCLEOTIDE SEQUENCE [LARGE SCALE GENOMIC DNA]</scope>
    <source>
        <strain evidence="9 10">MIT 09-6949</strain>
    </source>
</reference>
<dbReference type="InterPro" id="IPR022929">
    <property type="entry name" value="Put_MntP"/>
</dbReference>
<gene>
    <name evidence="8" type="primary">mntP</name>
    <name evidence="9" type="ORF">LS71_007535</name>
</gene>
<protein>
    <recommendedName>
        <fullName evidence="8">Putative manganese efflux pump MntP</fullName>
    </recommendedName>
</protein>
<evidence type="ECO:0000256" key="2">
    <source>
        <dbReference type="ARBA" id="ARBA00022475"/>
    </source>
</evidence>
<evidence type="ECO:0000256" key="4">
    <source>
        <dbReference type="ARBA" id="ARBA00022989"/>
    </source>
</evidence>
<feature type="transmembrane region" description="Helical" evidence="8">
    <location>
        <begin position="6"/>
        <end position="23"/>
    </location>
</feature>
<dbReference type="GO" id="GO:0005886">
    <property type="term" value="C:plasma membrane"/>
    <property type="evidence" value="ECO:0007669"/>
    <property type="project" value="UniProtKB-SubCell"/>
</dbReference>
<dbReference type="InterPro" id="IPR003810">
    <property type="entry name" value="Mntp/YtaF"/>
</dbReference>
<sequence>MDIVSLVLLACALGMDAFAVAICKGLSVKQIKIKHYFIVAAYFGGFQALMPLIGYMLGAVLTAYVQLYSHYVAFALIVFIGLKMIKDSFNTSYALEANPFSVGNMLPLAIATSIDALAAGFSLALLNNHLILSVLVIGIITALLSMLGLRIGRIKKLGEWFGNKASFVGGIVLILISAKILFEHL</sequence>
<dbReference type="AlphaFoldDB" id="A0A4U8T8P6"/>
<evidence type="ECO:0000256" key="8">
    <source>
        <dbReference type="HAMAP-Rule" id="MF_01521"/>
    </source>
</evidence>
<evidence type="ECO:0000256" key="1">
    <source>
        <dbReference type="ARBA" id="ARBA00022448"/>
    </source>
</evidence>
<keyword evidence="7 8" id="KW-0464">Manganese</keyword>
<proteinExistence type="inferred from homology"/>
<keyword evidence="4 8" id="KW-1133">Transmembrane helix</keyword>
<feature type="transmembrane region" description="Helical" evidence="8">
    <location>
        <begin position="161"/>
        <end position="182"/>
    </location>
</feature>
<feature type="transmembrane region" description="Helical" evidence="8">
    <location>
        <begin position="35"/>
        <end position="61"/>
    </location>
</feature>
<dbReference type="EMBL" id="JRPR02000006">
    <property type="protein sequence ID" value="TLD96086.1"/>
    <property type="molecule type" value="Genomic_DNA"/>
</dbReference>
<feature type="transmembrane region" description="Helical" evidence="8">
    <location>
        <begin position="130"/>
        <end position="149"/>
    </location>
</feature>
<evidence type="ECO:0000256" key="5">
    <source>
        <dbReference type="ARBA" id="ARBA00023065"/>
    </source>
</evidence>
<keyword evidence="10" id="KW-1185">Reference proteome</keyword>
<dbReference type="PANTHER" id="PTHR35529:SF1">
    <property type="entry name" value="MANGANESE EFFLUX PUMP MNTP-RELATED"/>
    <property type="match status" value="1"/>
</dbReference>
<feature type="transmembrane region" description="Helical" evidence="8">
    <location>
        <begin position="67"/>
        <end position="85"/>
    </location>
</feature>
<dbReference type="Pfam" id="PF02659">
    <property type="entry name" value="Mntp"/>
    <property type="match status" value="1"/>
</dbReference>
<comment type="caution">
    <text evidence="9">The sequence shown here is derived from an EMBL/GenBank/DDBJ whole genome shotgun (WGS) entry which is preliminary data.</text>
</comment>